<keyword evidence="12 13" id="KW-0066">ATP synthesis</keyword>
<keyword evidence="7 13" id="KW-0375">Hydrogen ion transport</keyword>
<comment type="caution">
    <text evidence="15">The sequence shown here is derived from an EMBL/GenBank/DDBJ whole genome shotgun (WGS) entry which is preliminary data.</text>
</comment>
<dbReference type="InterPro" id="IPR000454">
    <property type="entry name" value="ATP_synth_F0_csu"/>
</dbReference>
<dbReference type="GO" id="GO:0005886">
    <property type="term" value="C:plasma membrane"/>
    <property type="evidence" value="ECO:0007669"/>
    <property type="project" value="UniProtKB-SubCell"/>
</dbReference>
<evidence type="ECO:0000256" key="13">
    <source>
        <dbReference type="HAMAP-Rule" id="MF_01396"/>
    </source>
</evidence>
<evidence type="ECO:0000256" key="9">
    <source>
        <dbReference type="ARBA" id="ARBA00023065"/>
    </source>
</evidence>
<evidence type="ECO:0000256" key="2">
    <source>
        <dbReference type="ARBA" id="ARBA00006704"/>
    </source>
</evidence>
<keyword evidence="9 13" id="KW-0406">Ion transport</keyword>
<evidence type="ECO:0000256" key="11">
    <source>
        <dbReference type="ARBA" id="ARBA00023136"/>
    </source>
</evidence>
<reference evidence="15" key="1">
    <citation type="journal article" date="2021" name="Environ. Microbiol.">
        <title>Genomic characterization of three novel Desulfobacterota classes expand the metabolic and phylogenetic diversity of the phylum.</title>
        <authorList>
            <person name="Murphy C.L."/>
            <person name="Biggerstaff J."/>
            <person name="Eichhorn A."/>
            <person name="Ewing E."/>
            <person name="Shahan R."/>
            <person name="Soriano D."/>
            <person name="Stewart S."/>
            <person name="VanMol K."/>
            <person name="Walker R."/>
            <person name="Walters P."/>
            <person name="Elshahed M.S."/>
            <person name="Youssef N.H."/>
        </authorList>
    </citation>
    <scope>NUCLEOTIDE SEQUENCE</scope>
    <source>
        <strain evidence="15">Zod_Metabat.24</strain>
    </source>
</reference>
<evidence type="ECO:0000256" key="12">
    <source>
        <dbReference type="ARBA" id="ARBA00023310"/>
    </source>
</evidence>
<keyword evidence="11 13" id="KW-0472">Membrane</keyword>
<keyword evidence="4 13" id="KW-1003">Cell membrane</keyword>
<gene>
    <name evidence="13 15" type="primary">atpE</name>
    <name evidence="15" type="ORF">JW984_06465</name>
</gene>
<evidence type="ECO:0000256" key="1">
    <source>
        <dbReference type="ARBA" id="ARBA00004651"/>
    </source>
</evidence>
<feature type="site" description="Reversibly protonated during proton transport" evidence="13">
    <location>
        <position position="61"/>
    </location>
</feature>
<feature type="domain" description="V-ATPase proteolipid subunit C-like" evidence="14">
    <location>
        <begin position="11"/>
        <end position="73"/>
    </location>
</feature>
<comment type="function">
    <text evidence="13">F(1)F(0) ATP synthase produces ATP from ADP in the presence of a proton or sodium gradient. F-type ATPases consist of two structural domains, F(1) containing the extramembraneous catalytic core and F(0) containing the membrane proton channel, linked together by a central stalk and a peripheral stalk. During catalysis, ATP synthesis in the catalytic domain of F(1) is coupled via a rotary mechanism of the central stalk subunits to proton translocation.</text>
</comment>
<dbReference type="InterPro" id="IPR020537">
    <property type="entry name" value="ATP_synth_F0_csu_DDCD_BS"/>
</dbReference>
<dbReference type="GO" id="GO:0045259">
    <property type="term" value="C:proton-transporting ATP synthase complex"/>
    <property type="evidence" value="ECO:0007669"/>
    <property type="project" value="UniProtKB-KW"/>
</dbReference>
<evidence type="ECO:0000256" key="8">
    <source>
        <dbReference type="ARBA" id="ARBA00022989"/>
    </source>
</evidence>
<name>A0A9D8PPC8_9DELT</name>
<dbReference type="FunFam" id="1.20.20.10:FF:000002">
    <property type="entry name" value="ATP synthase subunit c"/>
    <property type="match status" value="1"/>
</dbReference>
<protein>
    <recommendedName>
        <fullName evidence="13">ATP synthase subunit c</fullName>
    </recommendedName>
    <alternativeName>
        <fullName evidence="13">ATP synthase F(0) sector subunit c</fullName>
    </alternativeName>
    <alternativeName>
        <fullName evidence="13">F-type ATPase subunit c</fullName>
        <shortName evidence="13">F-ATPase subunit c</shortName>
    </alternativeName>
    <alternativeName>
        <fullName evidence="13">Lipid-binding protein</fullName>
    </alternativeName>
</protein>
<evidence type="ECO:0000259" key="14">
    <source>
        <dbReference type="Pfam" id="PF00137"/>
    </source>
</evidence>
<evidence type="ECO:0000256" key="5">
    <source>
        <dbReference type="ARBA" id="ARBA00022547"/>
    </source>
</evidence>
<evidence type="ECO:0000256" key="3">
    <source>
        <dbReference type="ARBA" id="ARBA00022448"/>
    </source>
</evidence>
<evidence type="ECO:0000256" key="4">
    <source>
        <dbReference type="ARBA" id="ARBA00022475"/>
    </source>
</evidence>
<dbReference type="InterPro" id="IPR002379">
    <property type="entry name" value="ATPase_proteolipid_c-like_dom"/>
</dbReference>
<feature type="transmembrane region" description="Helical" evidence="13">
    <location>
        <begin position="55"/>
        <end position="77"/>
    </location>
</feature>
<dbReference type="AlphaFoldDB" id="A0A9D8PPC8"/>
<evidence type="ECO:0000313" key="15">
    <source>
        <dbReference type="EMBL" id="MBN1572825.1"/>
    </source>
</evidence>
<keyword evidence="10 13" id="KW-0446">Lipid-binding</keyword>
<comment type="subcellular location">
    <subcellularLocation>
        <location evidence="1 13">Cell membrane</location>
        <topology evidence="1 13">Multi-pass membrane protein</topology>
    </subcellularLocation>
</comment>
<dbReference type="EMBL" id="JAFGIX010000030">
    <property type="protein sequence ID" value="MBN1572825.1"/>
    <property type="molecule type" value="Genomic_DNA"/>
</dbReference>
<evidence type="ECO:0000256" key="6">
    <source>
        <dbReference type="ARBA" id="ARBA00022692"/>
    </source>
</evidence>
<evidence type="ECO:0000313" key="16">
    <source>
        <dbReference type="Proteomes" id="UP000809273"/>
    </source>
</evidence>
<dbReference type="GO" id="GO:0008289">
    <property type="term" value="F:lipid binding"/>
    <property type="evidence" value="ECO:0007669"/>
    <property type="project" value="UniProtKB-KW"/>
</dbReference>
<dbReference type="CDD" id="cd18121">
    <property type="entry name" value="ATP-synt_Fo_c"/>
    <property type="match status" value="1"/>
</dbReference>
<comment type="similarity">
    <text evidence="2 13">Belongs to the ATPase C chain family.</text>
</comment>
<dbReference type="SUPFAM" id="SSF81333">
    <property type="entry name" value="F1F0 ATP synthase subunit C"/>
    <property type="match status" value="1"/>
</dbReference>
<proteinExistence type="inferred from homology"/>
<keyword evidence="5 13" id="KW-0138">CF(0)</keyword>
<dbReference type="Pfam" id="PF00137">
    <property type="entry name" value="ATP-synt_C"/>
    <property type="match status" value="1"/>
</dbReference>
<keyword evidence="6 13" id="KW-0812">Transmembrane</keyword>
<dbReference type="NCBIfam" id="TIGR01260">
    <property type="entry name" value="ATP_synt_c"/>
    <property type="match status" value="1"/>
</dbReference>
<dbReference type="Proteomes" id="UP000809273">
    <property type="component" value="Unassembled WGS sequence"/>
</dbReference>
<comment type="caution">
    <text evidence="13">Lacks conserved residue(s) required for the propagation of feature annotation.</text>
</comment>
<accession>A0A9D8PPC8</accession>
<reference evidence="15" key="2">
    <citation type="submission" date="2021-01" db="EMBL/GenBank/DDBJ databases">
        <authorList>
            <person name="Hahn C.R."/>
            <person name="Youssef N.H."/>
            <person name="Elshahed M."/>
        </authorList>
    </citation>
    <scope>NUCLEOTIDE SEQUENCE</scope>
    <source>
        <strain evidence="15">Zod_Metabat.24</strain>
    </source>
</reference>
<keyword evidence="8 13" id="KW-1133">Transmembrane helix</keyword>
<dbReference type="InterPro" id="IPR035921">
    <property type="entry name" value="F/V-ATP_Csub_sf"/>
</dbReference>
<keyword evidence="3 13" id="KW-0813">Transport</keyword>
<dbReference type="InterPro" id="IPR005953">
    <property type="entry name" value="ATP_synth_csu_bac/chlpt"/>
</dbReference>
<dbReference type="GO" id="GO:0033177">
    <property type="term" value="C:proton-transporting two-sector ATPase complex, proton-transporting domain"/>
    <property type="evidence" value="ECO:0007669"/>
    <property type="project" value="InterPro"/>
</dbReference>
<dbReference type="PRINTS" id="PR00124">
    <property type="entry name" value="ATPASEC"/>
</dbReference>
<sequence>MATLIYMASILGACLAIGLGVVGPGAGMGHAVRGAMEGMARNPQQYSRLLGTMMIGLAIIESLAIYALIISLIVLFANPFIAKMGL</sequence>
<dbReference type="Gene3D" id="1.20.120.610">
    <property type="entry name" value="lithium bound rotor ring of v- atpase"/>
    <property type="match status" value="1"/>
</dbReference>
<dbReference type="GO" id="GO:0046933">
    <property type="term" value="F:proton-transporting ATP synthase activity, rotational mechanism"/>
    <property type="evidence" value="ECO:0007669"/>
    <property type="project" value="UniProtKB-UniRule"/>
</dbReference>
<evidence type="ECO:0000256" key="10">
    <source>
        <dbReference type="ARBA" id="ARBA00023121"/>
    </source>
</evidence>
<evidence type="ECO:0000256" key="7">
    <source>
        <dbReference type="ARBA" id="ARBA00022781"/>
    </source>
</evidence>
<dbReference type="PROSITE" id="PS00605">
    <property type="entry name" value="ATPASE_C"/>
    <property type="match status" value="1"/>
</dbReference>
<organism evidence="15 16">
    <name type="scientific">Candidatus Zymogenus saltonus</name>
    <dbReference type="NCBI Taxonomy" id="2844893"/>
    <lineage>
        <taxon>Bacteria</taxon>
        <taxon>Deltaproteobacteria</taxon>
        <taxon>Candidatus Zymogenia</taxon>
        <taxon>Candidatus Zymogeniales</taxon>
        <taxon>Candidatus Zymogenaceae</taxon>
        <taxon>Candidatus Zymogenus</taxon>
    </lineage>
</organism>
<comment type="function">
    <text evidence="13">Key component of the F(0) channel; it plays a direct role in translocation across the membrane. A homomeric c-ring of between 10-14 subunits forms the central stalk rotor element with the F(1) delta and epsilon subunits.</text>
</comment>
<dbReference type="HAMAP" id="MF_01396">
    <property type="entry name" value="ATP_synth_c_bact"/>
    <property type="match status" value="1"/>
</dbReference>